<dbReference type="STRING" id="1513896.SAMN05660841_02167"/>
<dbReference type="GO" id="GO:0006508">
    <property type="term" value="P:proteolysis"/>
    <property type="evidence" value="ECO:0007669"/>
    <property type="project" value="InterPro"/>
</dbReference>
<name>A0A1T5DT61_9SPHI</name>
<evidence type="ECO:0000313" key="4">
    <source>
        <dbReference type="Proteomes" id="UP000190150"/>
    </source>
</evidence>
<evidence type="ECO:0000256" key="1">
    <source>
        <dbReference type="ARBA" id="ARBA00022801"/>
    </source>
</evidence>
<evidence type="ECO:0000313" key="3">
    <source>
        <dbReference type="EMBL" id="SKB74938.1"/>
    </source>
</evidence>
<gene>
    <name evidence="3" type="ORF">SAMN05660841_02167</name>
</gene>
<dbReference type="InterPro" id="IPR002471">
    <property type="entry name" value="Pept_S9_AS"/>
</dbReference>
<dbReference type="GO" id="GO:0052689">
    <property type="term" value="F:carboxylic ester hydrolase activity"/>
    <property type="evidence" value="ECO:0007669"/>
    <property type="project" value="TreeGrafter"/>
</dbReference>
<evidence type="ECO:0000259" key="2">
    <source>
        <dbReference type="Pfam" id="PF12146"/>
    </source>
</evidence>
<dbReference type="GO" id="GO:0004252">
    <property type="term" value="F:serine-type endopeptidase activity"/>
    <property type="evidence" value="ECO:0007669"/>
    <property type="project" value="InterPro"/>
</dbReference>
<dbReference type="OrthoDB" id="9809549at2"/>
<keyword evidence="1" id="KW-0378">Hydrolase</keyword>
<proteinExistence type="predicted"/>
<dbReference type="InterPro" id="IPR053145">
    <property type="entry name" value="AB_hydrolase_Est10"/>
</dbReference>
<protein>
    <recommendedName>
        <fullName evidence="2">Serine aminopeptidase S33 domain-containing protein</fullName>
    </recommendedName>
</protein>
<dbReference type="PANTHER" id="PTHR43265:SF1">
    <property type="entry name" value="ESTERASE ESTD"/>
    <property type="match status" value="1"/>
</dbReference>
<accession>A0A1T5DT61</accession>
<dbReference type="PROSITE" id="PS00708">
    <property type="entry name" value="PRO_ENDOPEP_SER"/>
    <property type="match status" value="1"/>
</dbReference>
<reference evidence="4" key="1">
    <citation type="submission" date="2017-02" db="EMBL/GenBank/DDBJ databases">
        <authorList>
            <person name="Varghese N."/>
            <person name="Submissions S."/>
        </authorList>
    </citation>
    <scope>NUCLEOTIDE SEQUENCE [LARGE SCALE GENOMIC DNA]</scope>
    <source>
        <strain evidence="4">DSM 24091</strain>
    </source>
</reference>
<keyword evidence="4" id="KW-1185">Reference proteome</keyword>
<feature type="domain" description="Serine aminopeptidase S33" evidence="2">
    <location>
        <begin position="190"/>
        <end position="419"/>
    </location>
</feature>
<dbReference type="PANTHER" id="PTHR43265">
    <property type="entry name" value="ESTERASE ESTD"/>
    <property type="match status" value="1"/>
</dbReference>
<dbReference type="Pfam" id="PF12146">
    <property type="entry name" value="Hydrolase_4"/>
    <property type="match status" value="1"/>
</dbReference>
<dbReference type="PROSITE" id="PS51257">
    <property type="entry name" value="PROKAR_LIPOPROTEIN"/>
    <property type="match status" value="1"/>
</dbReference>
<dbReference type="Proteomes" id="UP000190150">
    <property type="component" value="Unassembled WGS sequence"/>
</dbReference>
<organism evidence="3 4">
    <name type="scientific">Sphingobacterium nematocida</name>
    <dbReference type="NCBI Taxonomy" id="1513896"/>
    <lineage>
        <taxon>Bacteria</taxon>
        <taxon>Pseudomonadati</taxon>
        <taxon>Bacteroidota</taxon>
        <taxon>Sphingobacteriia</taxon>
        <taxon>Sphingobacteriales</taxon>
        <taxon>Sphingobacteriaceae</taxon>
        <taxon>Sphingobacterium</taxon>
    </lineage>
</organism>
<dbReference type="AlphaFoldDB" id="A0A1T5DT61"/>
<dbReference type="InterPro" id="IPR022742">
    <property type="entry name" value="Hydrolase_4"/>
</dbReference>
<sequence>MKGFVILCILFFQSCIGFSQTYEGSWQGDLRFGSATLPFILNLHQSDGQWKVTADSPKQGVSGISGDINVKGDSLFVRLQGGIKVIGRLLGSDSIKATFAQNGVELPLTLVRKNGTTKTLKALKRPQEPIPPYSYDTLDVEFKNDYDKITLAGTLTLPKKAGRYPAVVLLTGSGPQNRNEALFGHEPFKVLADYLTKQGIVVLRYDDRGVGKSTGLFETSTIENFSKDAIAALAFLKKQKQVDARKIGVIGHSEGGLIAELLAGQGLPDLSFIVSLAGPAIAINDLMVAQLYAIGKANGMSDFNLEVAKQINVKNFEVVKGALDTKTAYETLMKNLGITSENKQNAQMRTELMTMLAPAYRYFLRIEPEKYIRKINVPVFAAFGSLDVQVPADINLKSLFDLLPKNKKNILKEYDGLNHLFQKAKTGRVDEYVEIEETMNIQVLQDIAVWIKRL</sequence>
<dbReference type="InterPro" id="IPR029058">
    <property type="entry name" value="AB_hydrolase_fold"/>
</dbReference>
<dbReference type="RefSeq" id="WP_079643098.1">
    <property type="nucleotide sequence ID" value="NZ_FUZF01000008.1"/>
</dbReference>
<dbReference type="EMBL" id="FUZF01000008">
    <property type="protein sequence ID" value="SKB74938.1"/>
    <property type="molecule type" value="Genomic_DNA"/>
</dbReference>
<dbReference type="Gene3D" id="3.40.50.1820">
    <property type="entry name" value="alpha/beta hydrolase"/>
    <property type="match status" value="1"/>
</dbReference>
<dbReference type="SUPFAM" id="SSF53474">
    <property type="entry name" value="alpha/beta-Hydrolases"/>
    <property type="match status" value="1"/>
</dbReference>